<feature type="domain" description="F5/8 type C" evidence="17">
    <location>
        <begin position="20"/>
        <end position="176"/>
    </location>
</feature>
<dbReference type="InterPro" id="IPR020635">
    <property type="entry name" value="Tyr_kinase_cat_dom"/>
</dbReference>
<dbReference type="GeneID" id="113216755"/>
<keyword evidence="18" id="KW-1185">Reference proteome</keyword>
<sequence length="971" mass="105412">MMDNSVVSQIILIIVLSGECAGALGMEAGRIPDSAISASSSYEAKSVGPQNARIRQEMNGGAWCPKAQISSEVREYLEVDLQAEHRITRTETQGRFGNGQGQEYAEQFLLEYWRPGLSRWVPYRDHQGDKVLPGNTNTYIVARQDLAMPFVATKVRFIPHSEHPRTVCMRVELYGCLWDQGRWVGWRNDSLRGRPVELTFHFAAPREFVAVRLHLNNRISGGAQVPRLVRVLLSPDGTRFQNPSAGVAVAPPPSVLEDEDEVAQEVSVPLGGKAARSVRVQLFFSSTWILVSEVSFDSAPFNGNFTDDMVEMTRAPEVISSGGNGNSNSGGTGGGGSGGGRGHQVPGQPQSGPPPAERGGGGAGGAANDAKGAGKEIPTSHNEVLDAHKDETPTTTATSEQGTYIGVVSGVLSVLAVTLGCVVLVLVRRGRQKVSLLHKHAALMCSAKAPALGQAVSMKDLKTSVSILGGGVGGVGGVGMGVGVGLTPAASMGLGGGGGGSLYGTGTGMSLGRARLVKNGYVSAPRLSMSKNNVMYGQVVAGEESDSENSMAYHEPYKLLMPPSKQQQQQQEYGCLLGQKELSSSKSGDYTDFTSVTSIHDDPKYSSSSVYHLSNGLGSRSQSKYDVKGLFGTSARSNENFYAATDIVKSERREQHLAMGRFTCLMLPNGLPADGASSLLDFQRHRLRVTQALGEGSFGTMHVCETDGALDFTSSSSTFSKRQPVLAKTLHRGADPDTQQEFLREATWLASVRDPNVCRVLALCSQDGPLCVLQEYSESRELARVLNDNPNISYGCLIYMATQIASGMKHLESLDITHRDLAARNCIVGRNFQVKVSDHAVFCNEYEPQYYCSDTGSRLPIRWMAWESLLLGQHSPRSDVWSFAVTLWEVLGRCRELPFCELTSEQVVENCSHWYQDSGLQRALSRPPLCPREIYDLMLECWRRAKETRPRFHEIHLFLQRKNLGYEPGCG</sequence>
<dbReference type="PROSITE" id="PS50011">
    <property type="entry name" value="PROTEIN_KINASE_DOM"/>
    <property type="match status" value="1"/>
</dbReference>
<dbReference type="GO" id="GO:0005518">
    <property type="term" value="F:collagen binding"/>
    <property type="evidence" value="ECO:0007669"/>
    <property type="project" value="TreeGrafter"/>
</dbReference>
<evidence type="ECO:0000256" key="14">
    <source>
        <dbReference type="SAM" id="Phobius"/>
    </source>
</evidence>
<dbReference type="Proteomes" id="UP000504606">
    <property type="component" value="Unplaced"/>
</dbReference>
<dbReference type="SUPFAM" id="SSF56112">
    <property type="entry name" value="Protein kinase-like (PK-like)"/>
    <property type="match status" value="1"/>
</dbReference>
<dbReference type="RefSeq" id="XP_052123755.1">
    <property type="nucleotide sequence ID" value="XM_052267795.1"/>
</dbReference>
<keyword evidence="11" id="KW-0325">Glycoprotein</keyword>
<name>A0A9C6WYQ8_FRAOC</name>
<dbReference type="GO" id="GO:0005524">
    <property type="term" value="F:ATP binding"/>
    <property type="evidence" value="ECO:0007669"/>
    <property type="project" value="UniProtKB-KW"/>
</dbReference>
<gene>
    <name evidence="19" type="primary">LOC113216755</name>
</gene>
<evidence type="ECO:0000256" key="7">
    <source>
        <dbReference type="ARBA" id="ARBA00022989"/>
    </source>
</evidence>
<evidence type="ECO:0000256" key="15">
    <source>
        <dbReference type="SAM" id="SignalP"/>
    </source>
</evidence>
<evidence type="ECO:0000256" key="8">
    <source>
        <dbReference type="ARBA" id="ARBA00023136"/>
    </source>
</evidence>
<comment type="similarity">
    <text evidence="12">Belongs to the protein kinase superfamily. Tyr protein kinase family. Insulin receptor subfamily.</text>
</comment>
<evidence type="ECO:0000256" key="9">
    <source>
        <dbReference type="ARBA" id="ARBA00023157"/>
    </source>
</evidence>
<evidence type="ECO:0000256" key="1">
    <source>
        <dbReference type="ARBA" id="ARBA00004251"/>
    </source>
</evidence>
<keyword evidence="4 15" id="KW-0732">Signal</keyword>
<keyword evidence="7 14" id="KW-1133">Transmembrane helix</keyword>
<feature type="transmembrane region" description="Helical" evidence="14">
    <location>
        <begin position="404"/>
        <end position="427"/>
    </location>
</feature>
<dbReference type="GO" id="GO:0043235">
    <property type="term" value="C:receptor complex"/>
    <property type="evidence" value="ECO:0007669"/>
    <property type="project" value="TreeGrafter"/>
</dbReference>
<dbReference type="PROSITE" id="PS00109">
    <property type="entry name" value="PROTEIN_KINASE_TYR"/>
    <property type="match status" value="1"/>
</dbReference>
<evidence type="ECO:0000256" key="2">
    <source>
        <dbReference type="ARBA" id="ARBA00022475"/>
    </source>
</evidence>
<dbReference type="SMART" id="SM00219">
    <property type="entry name" value="TyrKc"/>
    <property type="match status" value="1"/>
</dbReference>
<keyword evidence="3 14" id="KW-0812">Transmembrane</keyword>
<dbReference type="Gene3D" id="1.10.510.10">
    <property type="entry name" value="Transferase(Phosphotransferase) domain 1"/>
    <property type="match status" value="1"/>
</dbReference>
<dbReference type="InterPro" id="IPR008979">
    <property type="entry name" value="Galactose-bd-like_sf"/>
</dbReference>
<dbReference type="GO" id="GO:0038062">
    <property type="term" value="F:protein tyrosine kinase collagen receptor activity"/>
    <property type="evidence" value="ECO:0007669"/>
    <property type="project" value="TreeGrafter"/>
</dbReference>
<dbReference type="InterPro" id="IPR050122">
    <property type="entry name" value="RTK"/>
</dbReference>
<evidence type="ECO:0000256" key="3">
    <source>
        <dbReference type="ARBA" id="ARBA00022692"/>
    </source>
</evidence>
<dbReference type="AlphaFoldDB" id="A0A9C6WYQ8"/>
<evidence type="ECO:0000256" key="6">
    <source>
        <dbReference type="ARBA" id="ARBA00022840"/>
    </source>
</evidence>
<dbReference type="PROSITE" id="PS01286">
    <property type="entry name" value="FA58C_2"/>
    <property type="match status" value="1"/>
</dbReference>
<dbReference type="InterPro" id="IPR000719">
    <property type="entry name" value="Prot_kinase_dom"/>
</dbReference>
<evidence type="ECO:0000313" key="18">
    <source>
        <dbReference type="Proteomes" id="UP000504606"/>
    </source>
</evidence>
<evidence type="ECO:0000256" key="11">
    <source>
        <dbReference type="ARBA" id="ARBA00023180"/>
    </source>
</evidence>
<dbReference type="InterPro" id="IPR008266">
    <property type="entry name" value="Tyr_kinase_AS"/>
</dbReference>
<evidence type="ECO:0000256" key="12">
    <source>
        <dbReference type="ARBA" id="ARBA00061639"/>
    </source>
</evidence>
<feature type="chain" id="PRO_5039132993" evidence="15">
    <location>
        <begin position="26"/>
        <end position="971"/>
    </location>
</feature>
<dbReference type="PANTHER" id="PTHR24416">
    <property type="entry name" value="TYROSINE-PROTEIN KINASE RECEPTOR"/>
    <property type="match status" value="1"/>
</dbReference>
<evidence type="ECO:0000259" key="17">
    <source>
        <dbReference type="PROSITE" id="PS50022"/>
    </source>
</evidence>
<keyword evidence="8 14" id="KW-0472">Membrane</keyword>
<dbReference type="Pfam" id="PF07714">
    <property type="entry name" value="PK_Tyr_Ser-Thr"/>
    <property type="match status" value="1"/>
</dbReference>
<feature type="domain" description="Protein kinase" evidence="16">
    <location>
        <begin position="687"/>
        <end position="959"/>
    </location>
</feature>
<proteinExistence type="inferred from homology"/>
<dbReference type="InterPro" id="IPR000421">
    <property type="entry name" value="FA58C"/>
</dbReference>
<dbReference type="SUPFAM" id="SSF49785">
    <property type="entry name" value="Galactose-binding domain-like"/>
    <property type="match status" value="1"/>
</dbReference>
<keyword evidence="2" id="KW-1003">Cell membrane</keyword>
<evidence type="ECO:0000259" key="16">
    <source>
        <dbReference type="PROSITE" id="PS50011"/>
    </source>
</evidence>
<reference evidence="19" key="1">
    <citation type="submission" date="2025-08" db="UniProtKB">
        <authorList>
            <consortium name="RefSeq"/>
        </authorList>
    </citation>
    <scope>IDENTIFICATION</scope>
    <source>
        <tissue evidence="19">Whole organism</tissue>
    </source>
</reference>
<accession>A0A9C6WYQ8</accession>
<comment type="subcellular location">
    <subcellularLocation>
        <location evidence="1">Cell membrane</location>
        <topology evidence="1">Single-pass type I membrane protein</topology>
    </subcellularLocation>
</comment>
<dbReference type="OrthoDB" id="6071166at2759"/>
<dbReference type="Gene3D" id="2.60.120.260">
    <property type="entry name" value="Galactose-binding domain-like"/>
    <property type="match status" value="1"/>
</dbReference>
<keyword evidence="9" id="KW-1015">Disulfide bond</keyword>
<feature type="region of interest" description="Disordered" evidence="13">
    <location>
        <begin position="317"/>
        <end position="377"/>
    </location>
</feature>
<evidence type="ECO:0000256" key="10">
    <source>
        <dbReference type="ARBA" id="ARBA00023170"/>
    </source>
</evidence>
<feature type="compositionally biased region" description="Gly residues" evidence="13">
    <location>
        <begin position="322"/>
        <end position="342"/>
    </location>
</feature>
<dbReference type="PRINTS" id="PR00109">
    <property type="entry name" value="TYRKINASE"/>
</dbReference>
<dbReference type="CDD" id="cd00057">
    <property type="entry name" value="FA58C"/>
    <property type="match status" value="1"/>
</dbReference>
<dbReference type="PANTHER" id="PTHR24416:SF580">
    <property type="entry name" value="DISCOIDIN DOMAIN RECEPTOR, ISOFORM F"/>
    <property type="match status" value="1"/>
</dbReference>
<dbReference type="Gene3D" id="3.30.200.20">
    <property type="entry name" value="Phosphorylase Kinase, domain 1"/>
    <property type="match status" value="1"/>
</dbReference>
<evidence type="ECO:0000256" key="5">
    <source>
        <dbReference type="ARBA" id="ARBA00022741"/>
    </source>
</evidence>
<keyword evidence="10" id="KW-0675">Receptor</keyword>
<evidence type="ECO:0000313" key="19">
    <source>
        <dbReference type="RefSeq" id="XP_052123755.1"/>
    </source>
</evidence>
<dbReference type="KEGG" id="foc:113216755"/>
<dbReference type="Pfam" id="PF21114">
    <property type="entry name" value="DDR1-2_DS-like"/>
    <property type="match status" value="1"/>
</dbReference>
<evidence type="ECO:0000256" key="13">
    <source>
        <dbReference type="SAM" id="MobiDB-lite"/>
    </source>
</evidence>
<dbReference type="Gene3D" id="2.60.120.1190">
    <property type="match status" value="1"/>
</dbReference>
<dbReference type="InterPro" id="IPR048525">
    <property type="entry name" value="DDR1-2_DS-like"/>
</dbReference>
<feature type="signal peptide" evidence="15">
    <location>
        <begin position="1"/>
        <end position="25"/>
    </location>
</feature>
<protein>
    <submittedName>
        <fullName evidence="19">Epithelial discoidin domain-containing receptor 1-like</fullName>
    </submittedName>
</protein>
<dbReference type="PROSITE" id="PS50022">
    <property type="entry name" value="FA58C_3"/>
    <property type="match status" value="1"/>
</dbReference>
<keyword evidence="6" id="KW-0067">ATP-binding</keyword>
<dbReference type="InterPro" id="IPR011009">
    <property type="entry name" value="Kinase-like_dom_sf"/>
</dbReference>
<keyword evidence="5" id="KW-0547">Nucleotide-binding</keyword>
<dbReference type="GO" id="GO:0048680">
    <property type="term" value="P:positive regulation of axon regeneration"/>
    <property type="evidence" value="ECO:0007669"/>
    <property type="project" value="UniProtKB-ARBA"/>
</dbReference>
<dbReference type="GO" id="GO:0005886">
    <property type="term" value="C:plasma membrane"/>
    <property type="evidence" value="ECO:0007669"/>
    <property type="project" value="UniProtKB-SubCell"/>
</dbReference>
<dbReference type="FunFam" id="2.60.120.260:FF:000007">
    <property type="entry name" value="Discoidin domain receptor tyrosine kinase 1"/>
    <property type="match status" value="1"/>
</dbReference>
<dbReference type="GO" id="GO:0051897">
    <property type="term" value="P:positive regulation of phosphatidylinositol 3-kinase/protein kinase B signal transduction"/>
    <property type="evidence" value="ECO:0007669"/>
    <property type="project" value="TreeGrafter"/>
</dbReference>
<organism evidence="18 19">
    <name type="scientific">Frankliniella occidentalis</name>
    <name type="common">Western flower thrips</name>
    <name type="synonym">Euthrips occidentalis</name>
    <dbReference type="NCBI Taxonomy" id="133901"/>
    <lineage>
        <taxon>Eukaryota</taxon>
        <taxon>Metazoa</taxon>
        <taxon>Ecdysozoa</taxon>
        <taxon>Arthropoda</taxon>
        <taxon>Hexapoda</taxon>
        <taxon>Insecta</taxon>
        <taxon>Pterygota</taxon>
        <taxon>Neoptera</taxon>
        <taxon>Paraneoptera</taxon>
        <taxon>Thysanoptera</taxon>
        <taxon>Terebrantia</taxon>
        <taxon>Thripoidea</taxon>
        <taxon>Thripidae</taxon>
        <taxon>Frankliniella</taxon>
    </lineage>
</organism>
<evidence type="ECO:0000256" key="4">
    <source>
        <dbReference type="ARBA" id="ARBA00022729"/>
    </source>
</evidence>
<dbReference type="Pfam" id="PF00754">
    <property type="entry name" value="F5_F8_type_C"/>
    <property type="match status" value="1"/>
</dbReference>
<dbReference type="InterPro" id="IPR001245">
    <property type="entry name" value="Ser-Thr/Tyr_kinase_cat_dom"/>
</dbReference>
<dbReference type="SMART" id="SM00231">
    <property type="entry name" value="FA58C"/>
    <property type="match status" value="1"/>
</dbReference>